<keyword evidence="1" id="KW-0678">Repressor</keyword>
<keyword evidence="3 5" id="KW-0238">DNA-binding</keyword>
<accession>A0ABX1XZS7</accession>
<dbReference type="Gene3D" id="1.10.10.60">
    <property type="entry name" value="Homeodomain-like"/>
    <property type="match status" value="1"/>
</dbReference>
<dbReference type="EMBL" id="WHOA01000148">
    <property type="protein sequence ID" value="NOU74051.1"/>
    <property type="molecule type" value="Genomic_DNA"/>
</dbReference>
<gene>
    <name evidence="7" type="ORF">GC098_22060</name>
</gene>
<dbReference type="PROSITE" id="PS50977">
    <property type="entry name" value="HTH_TETR_2"/>
    <property type="match status" value="1"/>
</dbReference>
<evidence type="ECO:0000259" key="6">
    <source>
        <dbReference type="PROSITE" id="PS50977"/>
    </source>
</evidence>
<evidence type="ECO:0000256" key="3">
    <source>
        <dbReference type="ARBA" id="ARBA00023125"/>
    </source>
</evidence>
<dbReference type="InterPro" id="IPR036271">
    <property type="entry name" value="Tet_transcr_reg_TetR-rel_C_sf"/>
</dbReference>
<dbReference type="Gene3D" id="1.10.357.10">
    <property type="entry name" value="Tetracycline Repressor, domain 2"/>
    <property type="match status" value="1"/>
</dbReference>
<keyword evidence="8" id="KW-1185">Reference proteome</keyword>
<reference evidence="7 8" key="1">
    <citation type="submission" date="2019-10" db="EMBL/GenBank/DDBJ databases">
        <title>Description of Paenibacillus terrestris sp. nov.</title>
        <authorList>
            <person name="Carlier A."/>
            <person name="Qi S."/>
        </authorList>
    </citation>
    <scope>NUCLEOTIDE SEQUENCE [LARGE SCALE GENOMIC DNA]</scope>
    <source>
        <strain evidence="7 8">LMG 31458</strain>
    </source>
</reference>
<feature type="domain" description="HTH tetR-type" evidence="6">
    <location>
        <begin position="41"/>
        <end position="101"/>
    </location>
</feature>
<dbReference type="Pfam" id="PF13977">
    <property type="entry name" value="TetR_C_6"/>
    <property type="match status" value="1"/>
</dbReference>
<dbReference type="SUPFAM" id="SSF46689">
    <property type="entry name" value="Homeodomain-like"/>
    <property type="match status" value="1"/>
</dbReference>
<sequence>MGSWKMGKKSRCSGMEIGRFDVITEKRRCCMSPKVTQAYKEEKRAIILEGALHCFIEKGFQATTIDDIVRHLGMSKGAIYSYFSSKEEMYIQMADDKMNAMVENSSEHFKNMPSAADQIRYMFDRFRRQSLDELRKWLAFHLEFMLYAARQPELTERWNQYASKALLFMQEIMEGGLKTGEFRSDLDIAAASRLFWSVRDGLALQFMLSGEETDYKSMINEMEKKVFRYIIG</sequence>
<evidence type="ECO:0000256" key="4">
    <source>
        <dbReference type="ARBA" id="ARBA00023163"/>
    </source>
</evidence>
<dbReference type="SUPFAM" id="SSF48498">
    <property type="entry name" value="Tetracyclin repressor-like, C-terminal domain"/>
    <property type="match status" value="1"/>
</dbReference>
<evidence type="ECO:0000313" key="7">
    <source>
        <dbReference type="EMBL" id="NOU74051.1"/>
    </source>
</evidence>
<keyword evidence="2" id="KW-0805">Transcription regulation</keyword>
<evidence type="ECO:0000256" key="1">
    <source>
        <dbReference type="ARBA" id="ARBA00022491"/>
    </source>
</evidence>
<comment type="caution">
    <text evidence="7">The sequence shown here is derived from an EMBL/GenBank/DDBJ whole genome shotgun (WGS) entry which is preliminary data.</text>
</comment>
<proteinExistence type="predicted"/>
<evidence type="ECO:0000256" key="5">
    <source>
        <dbReference type="PROSITE-ProRule" id="PRU00335"/>
    </source>
</evidence>
<evidence type="ECO:0000256" key="2">
    <source>
        <dbReference type="ARBA" id="ARBA00023015"/>
    </source>
</evidence>
<feature type="DNA-binding region" description="H-T-H motif" evidence="5">
    <location>
        <begin position="64"/>
        <end position="83"/>
    </location>
</feature>
<dbReference type="PANTHER" id="PTHR47506">
    <property type="entry name" value="TRANSCRIPTIONAL REGULATORY PROTEIN"/>
    <property type="match status" value="1"/>
</dbReference>
<protein>
    <submittedName>
        <fullName evidence="7">TetR family transcriptional regulator</fullName>
    </submittedName>
</protein>
<organism evidence="7 8">
    <name type="scientific">Paenibacillus phytorum</name>
    <dbReference type="NCBI Taxonomy" id="2654977"/>
    <lineage>
        <taxon>Bacteria</taxon>
        <taxon>Bacillati</taxon>
        <taxon>Bacillota</taxon>
        <taxon>Bacilli</taxon>
        <taxon>Bacillales</taxon>
        <taxon>Paenibacillaceae</taxon>
        <taxon>Paenibacillus</taxon>
    </lineage>
</organism>
<evidence type="ECO:0000313" key="8">
    <source>
        <dbReference type="Proteomes" id="UP000616779"/>
    </source>
</evidence>
<dbReference type="InterPro" id="IPR001647">
    <property type="entry name" value="HTH_TetR"/>
</dbReference>
<dbReference type="InterPro" id="IPR009057">
    <property type="entry name" value="Homeodomain-like_sf"/>
</dbReference>
<dbReference type="Proteomes" id="UP000616779">
    <property type="component" value="Unassembled WGS sequence"/>
</dbReference>
<dbReference type="InterPro" id="IPR039538">
    <property type="entry name" value="BetI_C"/>
</dbReference>
<dbReference type="PRINTS" id="PR00455">
    <property type="entry name" value="HTHTETR"/>
</dbReference>
<dbReference type="Pfam" id="PF00440">
    <property type="entry name" value="TetR_N"/>
    <property type="match status" value="1"/>
</dbReference>
<keyword evidence="4" id="KW-0804">Transcription</keyword>
<name>A0ABX1XZS7_9BACL</name>
<dbReference type="PANTHER" id="PTHR47506:SF6">
    <property type="entry name" value="HTH-TYPE TRANSCRIPTIONAL REPRESSOR NEMR"/>
    <property type="match status" value="1"/>
</dbReference>